<dbReference type="PROSITE" id="PS50082">
    <property type="entry name" value="WD_REPEATS_2"/>
    <property type="match status" value="1"/>
</dbReference>
<dbReference type="EMBL" id="CP071091">
    <property type="protein sequence ID" value="QSQ13985.1"/>
    <property type="molecule type" value="Genomic_DNA"/>
</dbReference>
<evidence type="ECO:0000256" key="1">
    <source>
        <dbReference type="PROSITE-ProRule" id="PRU00221"/>
    </source>
</evidence>
<dbReference type="SUPFAM" id="SSF69322">
    <property type="entry name" value="Tricorn protease domain 2"/>
    <property type="match status" value="1"/>
</dbReference>
<keyword evidence="1" id="KW-0853">WD repeat</keyword>
<dbReference type="PANTHER" id="PTHR19879:SF9">
    <property type="entry name" value="TRANSCRIPTION INITIATION FACTOR TFIID SUBUNIT 5"/>
    <property type="match status" value="1"/>
</dbReference>
<dbReference type="InterPro" id="IPR001680">
    <property type="entry name" value="WD40_rpt"/>
</dbReference>
<dbReference type="Gene3D" id="2.130.10.10">
    <property type="entry name" value="YVTN repeat-like/Quinoprotein amine dehydrogenase"/>
    <property type="match status" value="4"/>
</dbReference>
<keyword evidence="3" id="KW-1185">Reference proteome</keyword>
<dbReference type="SMART" id="SM00320">
    <property type="entry name" value="WD40"/>
    <property type="match status" value="6"/>
</dbReference>
<dbReference type="Pfam" id="PF00400">
    <property type="entry name" value="WD40"/>
    <property type="match status" value="3"/>
</dbReference>
<feature type="repeat" description="WD" evidence="1">
    <location>
        <begin position="553"/>
        <end position="576"/>
    </location>
</feature>
<protein>
    <submittedName>
        <fullName evidence="2">WD40 repeat domain-containing protein</fullName>
    </submittedName>
</protein>
<accession>A0ABX7N5K0</accession>
<proteinExistence type="predicted"/>
<name>A0ABX7N5K0_9BACT</name>
<evidence type="ECO:0000313" key="3">
    <source>
        <dbReference type="Proteomes" id="UP000663090"/>
    </source>
</evidence>
<dbReference type="Proteomes" id="UP000663090">
    <property type="component" value="Chromosome"/>
</dbReference>
<gene>
    <name evidence="2" type="ORF">JY572_37665</name>
</gene>
<dbReference type="PANTHER" id="PTHR19879">
    <property type="entry name" value="TRANSCRIPTION INITIATION FACTOR TFIID"/>
    <property type="match status" value="1"/>
</dbReference>
<dbReference type="InterPro" id="IPR015943">
    <property type="entry name" value="WD40/YVTN_repeat-like_dom_sf"/>
</dbReference>
<reference evidence="2 3" key="1">
    <citation type="submission" date="2021-02" db="EMBL/GenBank/DDBJ databases">
        <title>De Novo genome assembly of isolated myxobacteria.</title>
        <authorList>
            <person name="Stevens D.C."/>
        </authorList>
    </citation>
    <scope>NUCLEOTIDE SEQUENCE [LARGE SCALE GENOMIC DNA]</scope>
    <source>
        <strain evidence="2 3">SCHIC003</strain>
    </source>
</reference>
<evidence type="ECO:0000313" key="2">
    <source>
        <dbReference type="EMBL" id="QSQ13985.1"/>
    </source>
</evidence>
<dbReference type="SUPFAM" id="SSF82171">
    <property type="entry name" value="DPP6 N-terminal domain-like"/>
    <property type="match status" value="1"/>
</dbReference>
<organism evidence="2 3">
    <name type="scientific">Myxococcus landrumensis</name>
    <dbReference type="NCBI Taxonomy" id="2813577"/>
    <lineage>
        <taxon>Bacteria</taxon>
        <taxon>Pseudomonadati</taxon>
        <taxon>Myxococcota</taxon>
        <taxon>Myxococcia</taxon>
        <taxon>Myxococcales</taxon>
        <taxon>Cystobacterineae</taxon>
        <taxon>Myxococcaceae</taxon>
        <taxon>Myxococcus</taxon>
    </lineage>
</organism>
<dbReference type="RefSeq" id="WP_206715779.1">
    <property type="nucleotide sequence ID" value="NZ_CP071091.1"/>
</dbReference>
<dbReference type="PROSITE" id="PS51257">
    <property type="entry name" value="PROKAR_LIPOPROTEIN"/>
    <property type="match status" value="1"/>
</dbReference>
<sequence length="629" mass="66926">MRRIGIAAVLALTTLGACSKDSQPEAPPVSSAGAFRPCGAIGTGALAASALSPDGSVLVTATLAGQLILYRHSDGTRLNTLWDLPGQQVGVSFTRNGDLLVAASQTETRVWRFPDLAPVRTFTRPHTDRTTAVAISPDGAWVATGGFDTNSDAATVRIWSMADGSQAGVWMERYEPIIHSLAFSPDGASLAIAANRDAWVVRVPDAAQPRTLFALARGQISWSADGRLVAAGGSVVKVDTGEAVKSLPSSERLDVSTFSPDGSLYVEAAEAGALKVYRTSDWTTPPQVIPPQGRGRPSRVAFNADNTELIVDLGVSHFECNGTGQACGTWGNDVVTHSLQTPGASRILAMGPQMSGPLTLSPDGSHLAATTREVVNLWKTSDLSAVTAPSFPGVPWRLQLSPDMDRMLVNEFILDMATGQELPLPQAHALSPDFTVFVQFDLEENQLLLHDVATGKRLKEIDVTGRVVRGFSPDGRRLAVVNNRNIDGFQLEVVDVARGKVSHTFPLEPTAGVYGIQFSPDGRWLSSAGQSSSPIVQVLGLRGQPRVWLPAGTTAAFSPDSTVLATGNTDAEVQLWRTSDFTVREKLLGHGRAAGQEPFPRAIESVAFARTGQLVTLGADRTLRIWCSQ</sequence>